<dbReference type="Proteomes" id="UP000247763">
    <property type="component" value="Chromosome"/>
</dbReference>
<evidence type="ECO:0000256" key="8">
    <source>
        <dbReference type="PIRSR" id="PIRSR001434-2"/>
    </source>
</evidence>
<evidence type="ECO:0000256" key="9">
    <source>
        <dbReference type="RuleBase" id="RU362118"/>
    </source>
</evidence>
<comment type="catalytic activity">
    <reaction evidence="7">
        <text>an S-substituted L-cysteine + H2O = a thiol + pyruvate + NH4(+)</text>
        <dbReference type="Rhea" id="RHEA:18121"/>
        <dbReference type="ChEBI" id="CHEBI:15361"/>
        <dbReference type="ChEBI" id="CHEBI:15377"/>
        <dbReference type="ChEBI" id="CHEBI:28938"/>
        <dbReference type="ChEBI" id="CHEBI:29256"/>
        <dbReference type="ChEBI" id="CHEBI:58717"/>
        <dbReference type="EC" id="4.4.1.13"/>
    </reaction>
</comment>
<dbReference type="InterPro" id="IPR015422">
    <property type="entry name" value="PyrdxlP-dep_Trfase_small"/>
</dbReference>
<dbReference type="PROSITE" id="PS00868">
    <property type="entry name" value="CYS_MET_METAB_PP"/>
    <property type="match status" value="1"/>
</dbReference>
<evidence type="ECO:0000256" key="7">
    <source>
        <dbReference type="ARBA" id="ARBA00047625"/>
    </source>
</evidence>
<dbReference type="NCBIfam" id="TIGR01324">
    <property type="entry name" value="cysta_beta_ly_B"/>
    <property type="match status" value="1"/>
</dbReference>
<dbReference type="GO" id="GO:0019450">
    <property type="term" value="P:L-cysteine catabolic process to pyruvate"/>
    <property type="evidence" value="ECO:0007669"/>
    <property type="project" value="TreeGrafter"/>
</dbReference>
<dbReference type="InterPro" id="IPR054542">
    <property type="entry name" value="Cys_met_metab_PP"/>
</dbReference>
<dbReference type="OrthoDB" id="9790858at2"/>
<accession>A0A2Z3HLQ9</accession>
<dbReference type="GO" id="GO:0030170">
    <property type="term" value="F:pyridoxal phosphate binding"/>
    <property type="evidence" value="ECO:0007669"/>
    <property type="project" value="InterPro"/>
</dbReference>
<dbReference type="GO" id="GO:0019346">
    <property type="term" value="P:transsulfuration"/>
    <property type="evidence" value="ECO:0007669"/>
    <property type="project" value="InterPro"/>
</dbReference>
<keyword evidence="3 8" id="KW-0663">Pyridoxal phosphate</keyword>
<dbReference type="SUPFAM" id="SSF53383">
    <property type="entry name" value="PLP-dependent transferases"/>
    <property type="match status" value="1"/>
</dbReference>
<dbReference type="InterPro" id="IPR015424">
    <property type="entry name" value="PyrdxlP-dep_Trfase"/>
</dbReference>
<proteinExistence type="inferred from homology"/>
<dbReference type="Gene3D" id="3.40.640.10">
    <property type="entry name" value="Type I PLP-dependent aspartate aminotransferase-like (Major domain)"/>
    <property type="match status" value="1"/>
</dbReference>
<comment type="catalytic activity">
    <reaction evidence="6">
        <text>L,L-cystathionine + H2O = L-homocysteine + pyruvate + NH4(+)</text>
        <dbReference type="Rhea" id="RHEA:13965"/>
        <dbReference type="ChEBI" id="CHEBI:15361"/>
        <dbReference type="ChEBI" id="CHEBI:15377"/>
        <dbReference type="ChEBI" id="CHEBI:28938"/>
        <dbReference type="ChEBI" id="CHEBI:58161"/>
        <dbReference type="ChEBI" id="CHEBI:58199"/>
    </reaction>
</comment>
<dbReference type="EMBL" id="CP029479">
    <property type="protein sequence ID" value="AWM77433.1"/>
    <property type="molecule type" value="Genomic_DNA"/>
</dbReference>
<sequence length="387" mass="41017">MKPVSRLIHPPPPAQAPARTVNPVIQKGSTVLLPDAAALYDDESYVTYGRTGLEAHEALKAALCDLEKAVAVELYPSGVAAIAGALLAVLQAGDELLMADTAYKPTRRFCDRTLARFGVRTRYYDPTLAPEAVAELMGPQTRAIFLESPGSLSFEIQDVPALADQARRKGVLSLIDNTWGAGHLLKPLELGVDVSIQALTKYVGGHSDAFMGSAAARDPEVAARLHAGVVDLGWSVAAEDAYAMLRGLRTLDVRLVRHGQSGLEVAGWLSGRDEVAAVLHPALPGAPGHGVWKRDYGGACGLFAFVLKPAPTGATGALLDALEIFGLGFSWGGYESLAIDCDPQLKVRSFRKDYGGSLVRLHVGLEDSADLIADLETGLSAYRAVRG</sequence>
<evidence type="ECO:0000256" key="4">
    <source>
        <dbReference type="ARBA" id="ARBA00023239"/>
    </source>
</evidence>
<comment type="pathway">
    <text evidence="5">Amino-acid biosynthesis; L-methionine biosynthesis via de novo pathway; L-homocysteine from L-cystathionine: step 1/1.</text>
</comment>
<comment type="similarity">
    <text evidence="2 9">Belongs to the trans-sulfuration enzymes family.</text>
</comment>
<dbReference type="Pfam" id="PF01053">
    <property type="entry name" value="Cys_Met_Meta_PP"/>
    <property type="match status" value="1"/>
</dbReference>
<dbReference type="PANTHER" id="PTHR43500">
    <property type="entry name" value="CYSTATHIONINE BETA-LYASE-RELATED"/>
    <property type="match status" value="1"/>
</dbReference>
<evidence type="ECO:0000313" key="11">
    <source>
        <dbReference type="Proteomes" id="UP000247763"/>
    </source>
</evidence>
<reference evidence="11" key="1">
    <citation type="submission" date="2018-05" db="EMBL/GenBank/DDBJ databases">
        <title>Genome sequencing of Phenylobacterium sp. HYN0004.</title>
        <authorList>
            <person name="Yi H."/>
            <person name="Baek C."/>
        </authorList>
    </citation>
    <scope>NUCLEOTIDE SEQUENCE [LARGE SCALE GENOMIC DNA]</scope>
    <source>
        <strain evidence="11">HYN0004</strain>
    </source>
</reference>
<dbReference type="PIRSF" id="PIRSF001434">
    <property type="entry name" value="CGS"/>
    <property type="match status" value="1"/>
</dbReference>
<dbReference type="PANTHER" id="PTHR43500:SF1">
    <property type="entry name" value="CYSTATHIONINE BETA-LYASE-RELATED"/>
    <property type="match status" value="1"/>
</dbReference>
<evidence type="ECO:0000256" key="2">
    <source>
        <dbReference type="ARBA" id="ARBA00009077"/>
    </source>
</evidence>
<dbReference type="Gene3D" id="3.90.1150.10">
    <property type="entry name" value="Aspartate Aminotransferase, domain 1"/>
    <property type="match status" value="1"/>
</dbReference>
<keyword evidence="4 10" id="KW-0456">Lyase</keyword>
<name>A0A2Z3HLQ9_9CAUL</name>
<feature type="modified residue" description="N6-(pyridoxal phosphate)lysine" evidence="8">
    <location>
        <position position="201"/>
    </location>
</feature>
<dbReference type="GO" id="GO:0047804">
    <property type="term" value="F:cysteine-S-conjugate beta-lyase activity"/>
    <property type="evidence" value="ECO:0007669"/>
    <property type="project" value="UniProtKB-EC"/>
</dbReference>
<dbReference type="InterPro" id="IPR006233">
    <property type="entry name" value="Cys_b_lyase_bac"/>
</dbReference>
<dbReference type="InterPro" id="IPR015421">
    <property type="entry name" value="PyrdxlP-dep_Trfase_major"/>
</dbReference>
<evidence type="ECO:0000256" key="3">
    <source>
        <dbReference type="ARBA" id="ARBA00022898"/>
    </source>
</evidence>
<protein>
    <submittedName>
        <fullName evidence="10">Cystathionine beta-lyase</fullName>
    </submittedName>
</protein>
<dbReference type="AlphaFoldDB" id="A0A2Z3HLQ9"/>
<keyword evidence="11" id="KW-1185">Reference proteome</keyword>
<evidence type="ECO:0000256" key="5">
    <source>
        <dbReference type="ARBA" id="ARBA00046315"/>
    </source>
</evidence>
<comment type="cofactor">
    <cofactor evidence="1 9">
        <name>pyridoxal 5'-phosphate</name>
        <dbReference type="ChEBI" id="CHEBI:597326"/>
    </cofactor>
</comment>
<evidence type="ECO:0000313" key="10">
    <source>
        <dbReference type="EMBL" id="AWM77433.1"/>
    </source>
</evidence>
<gene>
    <name evidence="10" type="primary">metC</name>
    <name evidence="10" type="ORF">HYN04_06445</name>
</gene>
<dbReference type="InterPro" id="IPR000277">
    <property type="entry name" value="Cys/Met-Metab_PyrdxlP-dep_enz"/>
</dbReference>
<evidence type="ECO:0000256" key="1">
    <source>
        <dbReference type="ARBA" id="ARBA00001933"/>
    </source>
</evidence>
<evidence type="ECO:0000256" key="6">
    <source>
        <dbReference type="ARBA" id="ARBA00047517"/>
    </source>
</evidence>
<organism evidence="10 11">
    <name type="scientific">Phenylobacterium parvum</name>
    <dbReference type="NCBI Taxonomy" id="2201350"/>
    <lineage>
        <taxon>Bacteria</taxon>
        <taxon>Pseudomonadati</taxon>
        <taxon>Pseudomonadota</taxon>
        <taxon>Alphaproteobacteria</taxon>
        <taxon>Caulobacterales</taxon>
        <taxon>Caulobacteraceae</taxon>
        <taxon>Phenylobacterium</taxon>
    </lineage>
</organism>
<dbReference type="KEGG" id="phb:HYN04_06445"/>